<dbReference type="KEGG" id="oar:OA238_c45400"/>
<dbReference type="eggNOG" id="COG4584">
    <property type="taxonomic scope" value="Bacteria"/>
</dbReference>
<protein>
    <recommendedName>
        <fullName evidence="3">Transposase</fullName>
    </recommendedName>
</protein>
<sequence>MLRHALPPGYRRSEAPRRPTLDDYVGVINEILRTDKALIKKQRYTAKRIFERLRDEHWYAGSLTTVTYYVREQKRRTKEVFVKGYPAETIEAFCDGHVSAFAFFGGIPQSIFYDNAKIAVARILGDKTRISSFDTS</sequence>
<evidence type="ECO:0000313" key="1">
    <source>
        <dbReference type="EMBL" id="AGI74404.1"/>
    </source>
</evidence>
<dbReference type="Proteomes" id="UP000004688">
    <property type="component" value="Chromosome"/>
</dbReference>
<dbReference type="EMBL" id="CP003742">
    <property type="protein sequence ID" value="AGI74404.1"/>
    <property type="molecule type" value="Genomic_DNA"/>
</dbReference>
<organism evidence="1 2">
    <name type="scientific">Octadecabacter arcticus 238</name>
    <dbReference type="NCBI Taxonomy" id="391616"/>
    <lineage>
        <taxon>Bacteria</taxon>
        <taxon>Pseudomonadati</taxon>
        <taxon>Pseudomonadota</taxon>
        <taxon>Alphaproteobacteria</taxon>
        <taxon>Rhodobacterales</taxon>
        <taxon>Roseobacteraceae</taxon>
        <taxon>Octadecabacter</taxon>
    </lineage>
</organism>
<gene>
    <name evidence="1" type="ORF">OA238_c45400</name>
</gene>
<reference evidence="1 2" key="1">
    <citation type="journal article" date="2013" name="PLoS ONE">
        <title>Poles Apart: Arctic and Antarctic Octadecabacter strains Share High Genome Plasticity and a New Type of Xanthorhodopsin.</title>
        <authorList>
            <person name="Vollmers J."/>
            <person name="Voget S."/>
            <person name="Dietrich S."/>
            <person name="Gollnow K."/>
            <person name="Smits M."/>
            <person name="Meyer K."/>
            <person name="Brinkhoff T."/>
            <person name="Simon M."/>
            <person name="Daniel R."/>
        </authorList>
    </citation>
    <scope>NUCLEOTIDE SEQUENCE [LARGE SCALE GENOMIC DNA]</scope>
    <source>
        <strain evidence="1 2">238</strain>
    </source>
</reference>
<evidence type="ECO:0008006" key="3">
    <source>
        <dbReference type="Google" id="ProtNLM"/>
    </source>
</evidence>
<dbReference type="OrthoDB" id="2065409at2"/>
<dbReference type="STRING" id="391616.OA238_c45400"/>
<name>M9RP74_9RHOB</name>
<keyword evidence="2" id="KW-1185">Reference proteome</keyword>
<dbReference type="AlphaFoldDB" id="M9RP74"/>
<proteinExistence type="predicted"/>
<dbReference type="HOGENOM" id="CLU_1873310_0_0_5"/>
<accession>M9RP74</accession>
<dbReference type="PANTHER" id="PTHR35004">
    <property type="entry name" value="TRANSPOSASE RV3428C-RELATED"/>
    <property type="match status" value="1"/>
</dbReference>
<evidence type="ECO:0000313" key="2">
    <source>
        <dbReference type="Proteomes" id="UP000004688"/>
    </source>
</evidence>